<proteinExistence type="predicted"/>
<evidence type="ECO:0000259" key="2">
    <source>
        <dbReference type="PROSITE" id="PS51833"/>
    </source>
</evidence>
<evidence type="ECO:0000256" key="1">
    <source>
        <dbReference type="SAM" id="MobiDB-lite"/>
    </source>
</evidence>
<reference evidence="3 4" key="1">
    <citation type="submission" date="2020-10" db="EMBL/GenBank/DDBJ databases">
        <title>Connecting structure to function with the recovery of over 1000 high-quality activated sludge metagenome-assembled genomes encoding full-length rRNA genes using long-read sequencing.</title>
        <authorList>
            <person name="Singleton C.M."/>
            <person name="Petriglieri F."/>
            <person name="Kristensen J.M."/>
            <person name="Kirkegaard R.H."/>
            <person name="Michaelsen T.Y."/>
            <person name="Andersen M.H."/>
            <person name="Karst S.M."/>
            <person name="Dueholm M.S."/>
            <person name="Nielsen P.H."/>
            <person name="Albertsen M."/>
        </authorList>
    </citation>
    <scope>NUCLEOTIDE SEQUENCE [LARGE SCALE GENOMIC DNA]</scope>
    <source>
        <strain evidence="3">EsbW_18-Q3-R4-48_BATAC.463</strain>
    </source>
</reference>
<name>A0A935MSC1_9RHOO</name>
<comment type="caution">
    <text evidence="3">The sequence shown here is derived from an EMBL/GenBank/DDBJ whole genome shotgun (WGS) entry which is preliminary data.</text>
</comment>
<dbReference type="PANTHER" id="PTHR33525:SF4">
    <property type="entry name" value="CYCLIC DI-GMP PHOSPHODIESTERASE CDGJ"/>
    <property type="match status" value="1"/>
</dbReference>
<dbReference type="AlphaFoldDB" id="A0A935MSC1"/>
<dbReference type="Proteomes" id="UP000739411">
    <property type="component" value="Unassembled WGS sequence"/>
</dbReference>
<dbReference type="PANTHER" id="PTHR33525">
    <property type="match status" value="1"/>
</dbReference>
<accession>A0A935MSC1</accession>
<dbReference type="InterPro" id="IPR013976">
    <property type="entry name" value="HDOD"/>
</dbReference>
<dbReference type="SUPFAM" id="SSF109604">
    <property type="entry name" value="HD-domain/PDEase-like"/>
    <property type="match status" value="1"/>
</dbReference>
<evidence type="ECO:0000313" key="4">
    <source>
        <dbReference type="Proteomes" id="UP000739411"/>
    </source>
</evidence>
<feature type="domain" description="HDOD" evidence="2">
    <location>
        <begin position="231"/>
        <end position="418"/>
    </location>
</feature>
<sequence>MFGLENSFGGQSDKTPPLPDDRSAIHAVSAVFICREAIFDRKNRPSGHIFFLQHESPLATAPTSLQKKLDEILLATLLSSQDAWNIQRAFVPISSASLWDVAVDQLPTTNLILNIQLAAEQIDPDRLLARLAELRDRGLGIGIVRQPQHPCFGVAMQQADYAVVDVATTEASSVRDFSAAVRASEKSQPLALLGLGIETLDEHNLCHTWHFESFHGRFADKGAPRPMQTQADPHKVQLLNLMRLVQGDAENNEIAAGLKQDPLLTFRILRYLNSPALGLRHHIESINQAITLLGRQRLTRWLAVLLFSVREPDFSDWLLVESALTRGRLMEILGEEQMPSTAHDALFLTGIFSCLDRLLRRPIAEALAMLPIPDDVSAALINNGGPYATLLAVAKASESFDLERIAIAAEAANLQPDKVNRALLAATAWASEVTDHWE</sequence>
<dbReference type="PROSITE" id="PS51833">
    <property type="entry name" value="HDOD"/>
    <property type="match status" value="1"/>
</dbReference>
<dbReference type="EMBL" id="JADJMS010000047">
    <property type="protein sequence ID" value="MBK7416973.1"/>
    <property type="molecule type" value="Genomic_DNA"/>
</dbReference>
<dbReference type="Gene3D" id="1.10.3210.10">
    <property type="entry name" value="Hypothetical protein af1432"/>
    <property type="match status" value="1"/>
</dbReference>
<organism evidence="3 4">
    <name type="scientific">Candidatus Dechloromonas phosphorivorans</name>
    <dbReference type="NCBI Taxonomy" id="2899244"/>
    <lineage>
        <taxon>Bacteria</taxon>
        <taxon>Pseudomonadati</taxon>
        <taxon>Pseudomonadota</taxon>
        <taxon>Betaproteobacteria</taxon>
        <taxon>Rhodocyclales</taxon>
        <taxon>Azonexaceae</taxon>
        <taxon>Dechloromonas</taxon>
    </lineage>
</organism>
<feature type="region of interest" description="Disordered" evidence="1">
    <location>
        <begin position="1"/>
        <end position="21"/>
    </location>
</feature>
<protein>
    <submittedName>
        <fullName evidence="3">HDOD domain-containing protein</fullName>
    </submittedName>
</protein>
<dbReference type="InterPro" id="IPR052340">
    <property type="entry name" value="RNase_Y/CdgJ"/>
</dbReference>
<evidence type="ECO:0000313" key="3">
    <source>
        <dbReference type="EMBL" id="MBK7416973.1"/>
    </source>
</evidence>
<gene>
    <name evidence="3" type="ORF">IPJ38_19590</name>
</gene>
<dbReference type="Pfam" id="PF08668">
    <property type="entry name" value="HDOD"/>
    <property type="match status" value="1"/>
</dbReference>